<evidence type="ECO:0000313" key="2">
    <source>
        <dbReference type="EMBL" id="MCW3788029.1"/>
    </source>
</evidence>
<evidence type="ECO:0000259" key="1">
    <source>
        <dbReference type="Pfam" id="PF13088"/>
    </source>
</evidence>
<name>A0AAE3M6H8_9BACT</name>
<accession>A0AAE3M6H8</accession>
<dbReference type="SUPFAM" id="SSF50939">
    <property type="entry name" value="Sialidases"/>
    <property type="match status" value="1"/>
</dbReference>
<dbReference type="EC" id="3.2.1.18" evidence="2"/>
<dbReference type="Pfam" id="PF13088">
    <property type="entry name" value="BNR_2"/>
    <property type="match status" value="1"/>
</dbReference>
<dbReference type="InterPro" id="IPR036278">
    <property type="entry name" value="Sialidase_sf"/>
</dbReference>
<dbReference type="AlphaFoldDB" id="A0AAE3M6H8"/>
<proteinExistence type="predicted"/>
<dbReference type="PROSITE" id="PS51257">
    <property type="entry name" value="PROKAR_LIPOPROTEIN"/>
    <property type="match status" value="1"/>
</dbReference>
<keyword evidence="3" id="KW-1185">Reference proteome</keyword>
<dbReference type="EMBL" id="JAPDPJ010000042">
    <property type="protein sequence ID" value="MCW3788029.1"/>
    <property type="molecule type" value="Genomic_DNA"/>
</dbReference>
<organism evidence="2 3">
    <name type="scientific">Plebeiibacterium sediminum</name>
    <dbReference type="NCBI Taxonomy" id="2992112"/>
    <lineage>
        <taxon>Bacteria</taxon>
        <taxon>Pseudomonadati</taxon>
        <taxon>Bacteroidota</taxon>
        <taxon>Bacteroidia</taxon>
        <taxon>Marinilabiliales</taxon>
        <taxon>Marinilabiliaceae</taxon>
        <taxon>Plebeiibacterium</taxon>
    </lineage>
</organism>
<dbReference type="Gene3D" id="2.120.10.10">
    <property type="match status" value="1"/>
</dbReference>
<keyword evidence="2" id="KW-0378">Hydrolase</keyword>
<keyword evidence="2" id="KW-0326">Glycosidase</keyword>
<dbReference type="PANTHER" id="PTHR38792">
    <property type="entry name" value="BNR/ASP-BOX REPEAT DOMAIN PROTEIN (AFU_ORTHOLOGUE AFUA_7G06430)-RELATED"/>
    <property type="match status" value="1"/>
</dbReference>
<protein>
    <submittedName>
        <fullName evidence="2">Exo-alpha-sialidase</fullName>
        <ecNumber evidence="2">3.2.1.18</ecNumber>
    </submittedName>
</protein>
<dbReference type="CDD" id="cd15482">
    <property type="entry name" value="Sialidase_non-viral"/>
    <property type="match status" value="1"/>
</dbReference>
<comment type="caution">
    <text evidence="2">The sequence shown here is derived from an EMBL/GenBank/DDBJ whole genome shotgun (WGS) entry which is preliminary data.</text>
</comment>
<sequence length="583" mass="65341">MTKYYGVYQLLFLFLIGSIMSCSSCSKKNDDEPQYEKEIGQTVDGVRIAWDYKSLQRIAPQEGRSLNWAGYPRVHKLKDGTVWVTYETQGNIEYVKSDDDCKSWSEPVILFEKQQQFNGSGQATFVNMSNGELIELSDGTILTACNYRPVDGGIVPFAIAIKRSVDKGVSWSDAEVIYEAGTDFNNGCWEPAFLQVPSGEVQVYFANEGLFTQSEEQNISMLKSLDSGISWSTEITEVCFRAHHRDGMPVPILLNDEIVVAIEDNVSGQFKPYTVRTSVIDAWNIPILAQSDNRNSALIEEYPDATYAGAPYLIAGLDGVSFLSYQTTYKRNSNWELSTMEVAISDENAKGFTKQTRPFDVPITKEAKWNALGMLDENTVVALSSTNFSSQNCGVWLIKGYIIPELSLQTTSINVDGSIEAEDWGELPLFVGHTSANQVKAGVKHDGENLYFAAKLLLDEATDIQQSEVSITLDPFDNWDSEDASILYKYVLTPTGKAVAYMRTGADWKETETSARWVVKQDEGNCFSFELKIPFDQLEWEKAETFRVNVGLGYPDKSDNKIYEWIANSTAQNPRSWCRVSAR</sequence>
<dbReference type="CDD" id="cd00241">
    <property type="entry name" value="DOMON_like"/>
    <property type="match status" value="1"/>
</dbReference>
<reference evidence="2" key="1">
    <citation type="submission" date="2022-10" db="EMBL/GenBank/DDBJ databases">
        <authorList>
            <person name="Yu W.X."/>
        </authorList>
    </citation>
    <scope>NUCLEOTIDE SEQUENCE</scope>
    <source>
        <strain evidence="2">AAT</strain>
    </source>
</reference>
<dbReference type="SUPFAM" id="SSF49344">
    <property type="entry name" value="CBD9-like"/>
    <property type="match status" value="1"/>
</dbReference>
<dbReference type="PANTHER" id="PTHR38792:SF3">
    <property type="entry name" value="BNR_ASP-BOX REPEAT DOMAIN PROTEIN (AFU_ORTHOLOGUE AFUA_7G06430)-RELATED"/>
    <property type="match status" value="1"/>
</dbReference>
<dbReference type="InterPro" id="IPR011040">
    <property type="entry name" value="Sialidase"/>
</dbReference>
<gene>
    <name evidence="2" type="ORF">OM075_16250</name>
</gene>
<dbReference type="Proteomes" id="UP001209229">
    <property type="component" value="Unassembled WGS sequence"/>
</dbReference>
<feature type="domain" description="Sialidase" evidence="1">
    <location>
        <begin position="82"/>
        <end position="233"/>
    </location>
</feature>
<dbReference type="RefSeq" id="WP_301191590.1">
    <property type="nucleotide sequence ID" value="NZ_JAPDPJ010000042.1"/>
</dbReference>
<dbReference type="Gene3D" id="2.60.40.1190">
    <property type="match status" value="1"/>
</dbReference>
<dbReference type="GO" id="GO:0004308">
    <property type="term" value="F:exo-alpha-sialidase activity"/>
    <property type="evidence" value="ECO:0007669"/>
    <property type="project" value="UniProtKB-EC"/>
</dbReference>
<evidence type="ECO:0000313" key="3">
    <source>
        <dbReference type="Proteomes" id="UP001209229"/>
    </source>
</evidence>